<dbReference type="Gene3D" id="1.10.530.10">
    <property type="match status" value="1"/>
</dbReference>
<dbReference type="Proteomes" id="UP000009102">
    <property type="component" value="Chromosome"/>
</dbReference>
<gene>
    <name evidence="2" type="ordered locus">Hneap_1609</name>
</gene>
<dbReference type="CAZy" id="GH23">
    <property type="family name" value="Glycoside Hydrolase Family 23"/>
</dbReference>
<proteinExistence type="predicted"/>
<protein>
    <submittedName>
        <fullName evidence="2">Lytic transglycosylase catalytic</fullName>
    </submittedName>
</protein>
<dbReference type="InterPro" id="IPR008258">
    <property type="entry name" value="Transglycosylase_SLT_dom_1"/>
</dbReference>
<dbReference type="EMBL" id="CP001801">
    <property type="protein sequence ID" value="ACX96437.1"/>
    <property type="molecule type" value="Genomic_DNA"/>
</dbReference>
<feature type="domain" description="Transglycosylase SLT" evidence="1">
    <location>
        <begin position="8"/>
        <end position="143"/>
    </location>
</feature>
<name>D0L164_HALNC</name>
<dbReference type="Pfam" id="PF01464">
    <property type="entry name" value="SLT"/>
    <property type="match status" value="1"/>
</dbReference>
<dbReference type="InterPro" id="IPR023346">
    <property type="entry name" value="Lysozyme-like_dom_sf"/>
</dbReference>
<dbReference type="KEGG" id="hna:Hneap_1609"/>
<dbReference type="SUPFAM" id="SSF53955">
    <property type="entry name" value="Lysozyme-like"/>
    <property type="match status" value="1"/>
</dbReference>
<organism evidence="2 3">
    <name type="scientific">Halothiobacillus neapolitanus (strain ATCC 23641 / DSM 15147 / CIP 104769 / NCIMB 8539 / c2)</name>
    <name type="common">Thiobacillus neapolitanus</name>
    <dbReference type="NCBI Taxonomy" id="555778"/>
    <lineage>
        <taxon>Bacteria</taxon>
        <taxon>Pseudomonadati</taxon>
        <taxon>Pseudomonadota</taxon>
        <taxon>Gammaproteobacteria</taxon>
        <taxon>Chromatiales</taxon>
        <taxon>Halothiobacillaceae</taxon>
        <taxon>Halothiobacillus</taxon>
    </lineage>
</organism>
<dbReference type="OrthoDB" id="5945995at2"/>
<dbReference type="STRING" id="555778.Hneap_1609"/>
<evidence type="ECO:0000313" key="3">
    <source>
        <dbReference type="Proteomes" id="UP000009102"/>
    </source>
</evidence>
<reference evidence="2 3" key="1">
    <citation type="submission" date="2009-10" db="EMBL/GenBank/DDBJ databases">
        <title>Complete sequence of Halothiobacillus neapolitanus c2.</title>
        <authorList>
            <consortium name="US DOE Joint Genome Institute"/>
            <person name="Lucas S."/>
            <person name="Copeland A."/>
            <person name="Lapidus A."/>
            <person name="Glavina del Rio T."/>
            <person name="Tice H."/>
            <person name="Bruce D."/>
            <person name="Goodwin L."/>
            <person name="Pitluck S."/>
            <person name="Davenport K."/>
            <person name="Brettin T."/>
            <person name="Detter J.C."/>
            <person name="Han C."/>
            <person name="Tapia R."/>
            <person name="Larimer F."/>
            <person name="Land M."/>
            <person name="Hauser L."/>
            <person name="Kyrpides N."/>
            <person name="Mikhailova N."/>
            <person name="Kerfeld C."/>
            <person name="Cannon G."/>
            <person name="Heinhort S."/>
        </authorList>
    </citation>
    <scope>NUCLEOTIDE SEQUENCE [LARGE SCALE GENOMIC DNA]</scope>
    <source>
        <strain evidence="3">ATCC 23641 / c2</strain>
    </source>
</reference>
<keyword evidence="3" id="KW-1185">Reference proteome</keyword>
<evidence type="ECO:0000313" key="2">
    <source>
        <dbReference type="EMBL" id="ACX96437.1"/>
    </source>
</evidence>
<dbReference type="RefSeq" id="WP_012824471.1">
    <property type="nucleotide sequence ID" value="NC_013422.1"/>
</dbReference>
<dbReference type="CDD" id="cd16892">
    <property type="entry name" value="LT_VirB1-like"/>
    <property type="match status" value="1"/>
</dbReference>
<evidence type="ECO:0000259" key="1">
    <source>
        <dbReference type="Pfam" id="PF01464"/>
    </source>
</evidence>
<dbReference type="AlphaFoldDB" id="D0L164"/>
<sequence length="177" mass="19223">MDLPTLYAQCAPSVAPQTLAAIVRVESGGNPWRIGINGDYVLPQQPANQAEAIRDANRLIGMGYSIDMGLMQVNLKNLNALKLSVEQVFDPCTNIKAGAQILQNFYQKSASDIGQGQHALRRAISAYNTGNFINGFTNGYVAKVTKERPVHAQSDELVSAMLAKTLVVWSPLNGNEY</sequence>
<dbReference type="HOGENOM" id="CLU_076837_3_2_6"/>
<dbReference type="eggNOG" id="COG0741">
    <property type="taxonomic scope" value="Bacteria"/>
</dbReference>
<accession>D0L164</accession>